<protein>
    <submittedName>
        <fullName evidence="2">Uncharacterized protein</fullName>
    </submittedName>
</protein>
<organism evidence="2">
    <name type="scientific">Trichuris suis</name>
    <name type="common">pig whipworm</name>
    <dbReference type="NCBI Taxonomy" id="68888"/>
    <lineage>
        <taxon>Eukaryota</taxon>
        <taxon>Metazoa</taxon>
        <taxon>Ecdysozoa</taxon>
        <taxon>Nematoda</taxon>
        <taxon>Enoplea</taxon>
        <taxon>Dorylaimia</taxon>
        <taxon>Trichinellida</taxon>
        <taxon>Trichuridae</taxon>
        <taxon>Trichuris</taxon>
    </lineage>
</organism>
<evidence type="ECO:0000313" key="2">
    <source>
        <dbReference type="EMBL" id="KFD59926.1"/>
    </source>
</evidence>
<reference evidence="2" key="1">
    <citation type="journal article" date="2014" name="Nat. Genet.">
        <title>Genome and transcriptome of the porcine whipworm Trichuris suis.</title>
        <authorList>
            <person name="Jex A.R."/>
            <person name="Nejsum P."/>
            <person name="Schwarz E.M."/>
            <person name="Hu L."/>
            <person name="Young N.D."/>
            <person name="Hall R.S."/>
            <person name="Korhonen P.K."/>
            <person name="Liao S."/>
            <person name="Thamsborg S."/>
            <person name="Xia J."/>
            <person name="Xu P."/>
            <person name="Wang S."/>
            <person name="Scheerlinck J.P."/>
            <person name="Hofmann A."/>
            <person name="Sternberg P.W."/>
            <person name="Wang J."/>
            <person name="Gasser R.B."/>
        </authorList>
    </citation>
    <scope>NUCLEOTIDE SEQUENCE [LARGE SCALE GENOMIC DNA]</scope>
    <source>
        <strain evidence="2">DCEP-RM93F</strain>
    </source>
</reference>
<gene>
    <name evidence="2" type="ORF">M514_27897</name>
</gene>
<name>A0A085MRT0_9BILA</name>
<feature type="region of interest" description="Disordered" evidence="1">
    <location>
        <begin position="151"/>
        <end position="177"/>
    </location>
</feature>
<dbReference type="Proteomes" id="UP000030758">
    <property type="component" value="Unassembled WGS sequence"/>
</dbReference>
<evidence type="ECO:0000256" key="1">
    <source>
        <dbReference type="SAM" id="MobiDB-lite"/>
    </source>
</evidence>
<dbReference type="AlphaFoldDB" id="A0A085MRT0"/>
<feature type="compositionally biased region" description="Basic and acidic residues" evidence="1">
    <location>
        <begin position="159"/>
        <end position="177"/>
    </location>
</feature>
<accession>A0A085MRT0</accession>
<sequence>MDQSSTGVSPFELVYGRLAVLPTDGCFPWPEEAPETYEHFKERVESLRTAARAKCMEAQGKQKRPYDKGRKQRGSFRVGDLVLLRRVLRRVGRSAKFLPRYVGTWDRVQKLSDITYKLSHLESGHRRKRDRIFRFSVAQLKRYRSPMESAWRCSGTSDRNGREADCNGRDKEVRGQR</sequence>
<proteinExistence type="predicted"/>
<dbReference type="EMBL" id="KL367714">
    <property type="protein sequence ID" value="KFD59926.1"/>
    <property type="molecule type" value="Genomic_DNA"/>
</dbReference>